<dbReference type="NCBIfam" id="NF045988">
    <property type="entry name" value="HisKinRegBRhodob"/>
    <property type="match status" value="1"/>
</dbReference>
<keyword evidence="4" id="KW-1003">Cell membrane</keyword>
<dbReference type="SUPFAM" id="SSF55874">
    <property type="entry name" value="ATPase domain of HSP90 chaperone/DNA topoisomerase II/histidine kinase"/>
    <property type="match status" value="1"/>
</dbReference>
<dbReference type="InterPro" id="IPR050980">
    <property type="entry name" value="2C_sensor_his_kinase"/>
</dbReference>
<keyword evidence="7" id="KW-0547">Nucleotide-binding</keyword>
<dbReference type="GO" id="GO:0005886">
    <property type="term" value="C:plasma membrane"/>
    <property type="evidence" value="ECO:0007669"/>
    <property type="project" value="UniProtKB-SubCell"/>
</dbReference>
<evidence type="ECO:0000256" key="5">
    <source>
        <dbReference type="ARBA" id="ARBA00022553"/>
    </source>
</evidence>
<sequence length="479" mass="50677">MEYLDRLLGGGPARTNWVRLRTLIYLRWLAVAGQATAVLVAAWHLDIALPLDRCLLLIGLSAAFNVGASLVQPANARLNQRAALLTLLYDLAQLTALLYLTGGISNPFATLILAQTIISATVLTLGATLILGALSLAAVAFLSVFHLPLTLADGQALQVPPLLLVGSWAALSLSIIFIGVYARLVSTETYSMSEALTATQLALEREQKLTALGGMVAAAAHELGTPLATIMLVSTELADELEDRPELAEDVALIRAQAVRCRDILAAMGRSGKDDLHVRHAPFSALVEEAAEPHVERGKRVILRVRGEPGPPPAAQPVLARRSEVLHGVRNLVQNAVDFARATVWIDLDWSDEQLILRVGDDGRGYPPDLLGRIGDPFLRRRGGRGPSDAERPGYAGMGLGLFIAKTLLERTGARLTFTNGTGTGTGADAPPDAGGAAADRARPSGAIVEVVWPRGALEVAPDAARGALGNNLPVQMPS</sequence>
<feature type="region of interest" description="Disordered" evidence="10">
    <location>
        <begin position="419"/>
        <end position="441"/>
    </location>
</feature>
<feature type="domain" description="Histidine kinase" evidence="12">
    <location>
        <begin position="218"/>
        <end position="426"/>
    </location>
</feature>
<dbReference type="AlphaFoldDB" id="A0A6L5YYS4"/>
<keyword evidence="11" id="KW-0812">Transmembrane</keyword>
<evidence type="ECO:0000256" key="6">
    <source>
        <dbReference type="ARBA" id="ARBA00022679"/>
    </source>
</evidence>
<dbReference type="PRINTS" id="PR00344">
    <property type="entry name" value="BCTRLSENSOR"/>
</dbReference>
<feature type="transmembrane region" description="Helical" evidence="11">
    <location>
        <begin position="162"/>
        <end position="182"/>
    </location>
</feature>
<reference evidence="13 14" key="1">
    <citation type="submission" date="2019-10" db="EMBL/GenBank/DDBJ databases">
        <title>Cognatihalovulum marinum gen. nov. sp. nov., a new member of the family Rhodobacteraceae isolated from deep seawater of the Northwest Indian Ocean.</title>
        <authorList>
            <person name="Ruan C."/>
            <person name="Wang J."/>
            <person name="Zheng X."/>
            <person name="Song L."/>
            <person name="Zhu Y."/>
            <person name="Huang Y."/>
            <person name="Lu Z."/>
            <person name="Du W."/>
            <person name="Huang L."/>
            <person name="Dai X."/>
        </authorList>
    </citation>
    <scope>NUCLEOTIDE SEQUENCE [LARGE SCALE GENOMIC DNA]</scope>
    <source>
        <strain evidence="13 14">2CG4</strain>
    </source>
</reference>
<keyword evidence="8 13" id="KW-0418">Kinase</keyword>
<evidence type="ECO:0000256" key="7">
    <source>
        <dbReference type="ARBA" id="ARBA00022741"/>
    </source>
</evidence>
<gene>
    <name evidence="13" type="ORF">GE300_07385</name>
</gene>
<protein>
    <recommendedName>
        <fullName evidence="3">histidine kinase</fullName>
        <ecNumber evidence="3">2.7.13.3</ecNumber>
    </recommendedName>
</protein>
<dbReference type="SMART" id="SM00387">
    <property type="entry name" value="HATPase_c"/>
    <property type="match status" value="1"/>
</dbReference>
<dbReference type="Gene3D" id="3.30.565.10">
    <property type="entry name" value="Histidine kinase-like ATPase, C-terminal domain"/>
    <property type="match status" value="1"/>
</dbReference>
<evidence type="ECO:0000256" key="4">
    <source>
        <dbReference type="ARBA" id="ARBA00022475"/>
    </source>
</evidence>
<feature type="transmembrane region" description="Helical" evidence="11">
    <location>
        <begin position="55"/>
        <end position="76"/>
    </location>
</feature>
<proteinExistence type="predicted"/>
<dbReference type="PANTHER" id="PTHR44936">
    <property type="entry name" value="SENSOR PROTEIN CREC"/>
    <property type="match status" value="1"/>
</dbReference>
<dbReference type="CDD" id="cd00082">
    <property type="entry name" value="HisKA"/>
    <property type="match status" value="1"/>
</dbReference>
<feature type="transmembrane region" description="Helical" evidence="11">
    <location>
        <begin position="112"/>
        <end position="142"/>
    </location>
</feature>
<dbReference type="InterPro" id="IPR003594">
    <property type="entry name" value="HATPase_dom"/>
</dbReference>
<evidence type="ECO:0000256" key="3">
    <source>
        <dbReference type="ARBA" id="ARBA00012438"/>
    </source>
</evidence>
<accession>A0A6L5YYS4</accession>
<evidence type="ECO:0000313" key="13">
    <source>
        <dbReference type="EMBL" id="MSU89437.1"/>
    </source>
</evidence>
<keyword evidence="11" id="KW-0472">Membrane</keyword>
<keyword evidence="11" id="KW-1133">Transmembrane helix</keyword>
<dbReference type="InterPro" id="IPR003661">
    <property type="entry name" value="HisK_dim/P_dom"/>
</dbReference>
<evidence type="ECO:0000259" key="12">
    <source>
        <dbReference type="PROSITE" id="PS50109"/>
    </source>
</evidence>
<organism evidence="13 14">
    <name type="scientific">Halovulum marinum</name>
    <dbReference type="NCBI Taxonomy" id="2662447"/>
    <lineage>
        <taxon>Bacteria</taxon>
        <taxon>Pseudomonadati</taxon>
        <taxon>Pseudomonadota</taxon>
        <taxon>Alphaproteobacteria</taxon>
        <taxon>Rhodobacterales</taxon>
        <taxon>Paracoccaceae</taxon>
        <taxon>Halovulum</taxon>
    </lineage>
</organism>
<dbReference type="NCBIfam" id="NF033792">
    <property type="entry name" value="ActS_PrrB_HisK"/>
    <property type="match status" value="1"/>
</dbReference>
<evidence type="ECO:0000256" key="10">
    <source>
        <dbReference type="SAM" id="MobiDB-lite"/>
    </source>
</evidence>
<keyword evidence="14" id="KW-1185">Reference proteome</keyword>
<dbReference type="Proteomes" id="UP000474957">
    <property type="component" value="Unassembled WGS sequence"/>
</dbReference>
<dbReference type="InterPro" id="IPR047770">
    <property type="entry name" value="RegB"/>
</dbReference>
<comment type="caution">
    <text evidence="13">The sequence shown here is derived from an EMBL/GenBank/DDBJ whole genome shotgun (WGS) entry which is preliminary data.</text>
</comment>
<dbReference type="GO" id="GO:0005524">
    <property type="term" value="F:ATP binding"/>
    <property type="evidence" value="ECO:0007669"/>
    <property type="project" value="UniProtKB-KW"/>
</dbReference>
<evidence type="ECO:0000256" key="9">
    <source>
        <dbReference type="ARBA" id="ARBA00022840"/>
    </source>
</evidence>
<dbReference type="InterPro" id="IPR036890">
    <property type="entry name" value="HATPase_C_sf"/>
</dbReference>
<dbReference type="Pfam" id="PF02518">
    <property type="entry name" value="HATPase_c"/>
    <property type="match status" value="1"/>
</dbReference>
<dbReference type="Gene3D" id="1.10.287.130">
    <property type="match status" value="1"/>
</dbReference>
<dbReference type="SUPFAM" id="SSF47384">
    <property type="entry name" value="Homodimeric domain of signal transducing histidine kinase"/>
    <property type="match status" value="1"/>
</dbReference>
<dbReference type="EMBL" id="WIND01000004">
    <property type="protein sequence ID" value="MSU89437.1"/>
    <property type="molecule type" value="Genomic_DNA"/>
</dbReference>
<comment type="subcellular location">
    <subcellularLocation>
        <location evidence="2">Cell membrane</location>
        <topology evidence="2">Multi-pass membrane protein</topology>
    </subcellularLocation>
</comment>
<evidence type="ECO:0000256" key="1">
    <source>
        <dbReference type="ARBA" id="ARBA00000085"/>
    </source>
</evidence>
<keyword evidence="5" id="KW-0597">Phosphoprotein</keyword>
<evidence type="ECO:0000313" key="14">
    <source>
        <dbReference type="Proteomes" id="UP000474957"/>
    </source>
</evidence>
<feature type="compositionally biased region" description="Low complexity" evidence="10">
    <location>
        <begin position="427"/>
        <end position="441"/>
    </location>
</feature>
<dbReference type="RefSeq" id="WP_154445922.1">
    <property type="nucleotide sequence ID" value="NZ_WIND01000004.1"/>
</dbReference>
<evidence type="ECO:0000256" key="2">
    <source>
        <dbReference type="ARBA" id="ARBA00004651"/>
    </source>
</evidence>
<dbReference type="Pfam" id="PF00512">
    <property type="entry name" value="HisKA"/>
    <property type="match status" value="1"/>
</dbReference>
<feature type="transmembrane region" description="Helical" evidence="11">
    <location>
        <begin position="24"/>
        <end position="43"/>
    </location>
</feature>
<dbReference type="PANTHER" id="PTHR44936:SF10">
    <property type="entry name" value="SENSOR PROTEIN RSTB"/>
    <property type="match status" value="1"/>
</dbReference>
<name>A0A6L5YYS4_9RHOB</name>
<keyword evidence="6" id="KW-0808">Transferase</keyword>
<dbReference type="SMART" id="SM00388">
    <property type="entry name" value="HisKA"/>
    <property type="match status" value="1"/>
</dbReference>
<keyword evidence="9" id="KW-0067">ATP-binding</keyword>
<dbReference type="InterPro" id="IPR004358">
    <property type="entry name" value="Sig_transdc_His_kin-like_C"/>
</dbReference>
<dbReference type="InterPro" id="IPR036097">
    <property type="entry name" value="HisK_dim/P_sf"/>
</dbReference>
<evidence type="ECO:0000256" key="11">
    <source>
        <dbReference type="SAM" id="Phobius"/>
    </source>
</evidence>
<dbReference type="InterPro" id="IPR005467">
    <property type="entry name" value="His_kinase_dom"/>
</dbReference>
<comment type="catalytic activity">
    <reaction evidence="1">
        <text>ATP + protein L-histidine = ADP + protein N-phospho-L-histidine.</text>
        <dbReference type="EC" id="2.7.13.3"/>
    </reaction>
</comment>
<feature type="transmembrane region" description="Helical" evidence="11">
    <location>
        <begin position="82"/>
        <end position="100"/>
    </location>
</feature>
<evidence type="ECO:0000256" key="8">
    <source>
        <dbReference type="ARBA" id="ARBA00022777"/>
    </source>
</evidence>
<dbReference type="GO" id="GO:0000155">
    <property type="term" value="F:phosphorelay sensor kinase activity"/>
    <property type="evidence" value="ECO:0007669"/>
    <property type="project" value="InterPro"/>
</dbReference>
<dbReference type="PROSITE" id="PS50109">
    <property type="entry name" value="HIS_KIN"/>
    <property type="match status" value="1"/>
</dbReference>
<dbReference type="EC" id="2.7.13.3" evidence="3"/>